<feature type="transmembrane region" description="Helical" evidence="6">
    <location>
        <begin position="63"/>
        <end position="82"/>
    </location>
</feature>
<protein>
    <submittedName>
        <fullName evidence="7">AI-2E family transporter</fullName>
    </submittedName>
</protein>
<keyword evidence="4 6" id="KW-1133">Transmembrane helix</keyword>
<evidence type="ECO:0000256" key="4">
    <source>
        <dbReference type="ARBA" id="ARBA00022989"/>
    </source>
</evidence>
<dbReference type="RefSeq" id="WP_271020768.1">
    <property type="nucleotide sequence ID" value="NZ_JAQHXR010000001.1"/>
</dbReference>
<name>A0ABT4VCQ2_9HELI</name>
<comment type="subcellular location">
    <subcellularLocation>
        <location evidence="1">Membrane</location>
        <topology evidence="1">Multi-pass membrane protein</topology>
    </subcellularLocation>
</comment>
<reference evidence="7 8" key="1">
    <citation type="submission" date="2023-01" db="EMBL/GenBank/DDBJ databases">
        <title>Description of Helicobacter ibis sp. nov. isolated from faecal droppings of black-faced ibis (Theristicus melanopis).</title>
        <authorList>
            <person name="Lopez-Cantillo M."/>
            <person name="Vidal-Veuthey B."/>
            <person name="Mella A."/>
            <person name="De La Haba R."/>
            <person name="Collado L."/>
        </authorList>
    </citation>
    <scope>NUCLEOTIDE SEQUENCE [LARGE SCALE GENOMIC DNA]</scope>
    <source>
        <strain evidence="7 8">A82</strain>
    </source>
</reference>
<organism evidence="7 8">
    <name type="scientific">Helicobacter ibis</name>
    <dbReference type="NCBI Taxonomy" id="2962633"/>
    <lineage>
        <taxon>Bacteria</taxon>
        <taxon>Pseudomonadati</taxon>
        <taxon>Campylobacterota</taxon>
        <taxon>Epsilonproteobacteria</taxon>
        <taxon>Campylobacterales</taxon>
        <taxon>Helicobacteraceae</taxon>
        <taxon>Helicobacter</taxon>
    </lineage>
</organism>
<keyword evidence="5 6" id="KW-0472">Membrane</keyword>
<dbReference type="Pfam" id="PF01594">
    <property type="entry name" value="AI-2E_transport"/>
    <property type="match status" value="1"/>
</dbReference>
<keyword evidence="3 6" id="KW-0812">Transmembrane</keyword>
<gene>
    <name evidence="7" type="ORF">PF021_02195</name>
</gene>
<evidence type="ECO:0000313" key="8">
    <source>
        <dbReference type="Proteomes" id="UP001210261"/>
    </source>
</evidence>
<evidence type="ECO:0000256" key="3">
    <source>
        <dbReference type="ARBA" id="ARBA00022692"/>
    </source>
</evidence>
<evidence type="ECO:0000313" key="7">
    <source>
        <dbReference type="EMBL" id="MDA3968481.1"/>
    </source>
</evidence>
<feature type="transmembrane region" description="Helical" evidence="6">
    <location>
        <begin position="205"/>
        <end position="230"/>
    </location>
</feature>
<feature type="transmembrane region" description="Helical" evidence="6">
    <location>
        <begin position="270"/>
        <end position="288"/>
    </location>
</feature>
<comment type="caution">
    <text evidence="7">The sequence shown here is derived from an EMBL/GenBank/DDBJ whole genome shotgun (WGS) entry which is preliminary data.</text>
</comment>
<dbReference type="Proteomes" id="UP001210261">
    <property type="component" value="Unassembled WGS sequence"/>
</dbReference>
<evidence type="ECO:0000256" key="2">
    <source>
        <dbReference type="ARBA" id="ARBA00009773"/>
    </source>
</evidence>
<dbReference type="InterPro" id="IPR002549">
    <property type="entry name" value="AI-2E-like"/>
</dbReference>
<feature type="transmembrane region" description="Helical" evidence="6">
    <location>
        <begin position="7"/>
        <end position="24"/>
    </location>
</feature>
<dbReference type="EMBL" id="JAQHXR010000001">
    <property type="protein sequence ID" value="MDA3968481.1"/>
    <property type="molecule type" value="Genomic_DNA"/>
</dbReference>
<accession>A0ABT4VCQ2</accession>
<dbReference type="PANTHER" id="PTHR21716:SF4">
    <property type="entry name" value="TRANSMEMBRANE PROTEIN 245"/>
    <property type="match status" value="1"/>
</dbReference>
<proteinExistence type="inferred from homology"/>
<comment type="similarity">
    <text evidence="2">Belongs to the autoinducer-2 exporter (AI-2E) (TC 2.A.86) family.</text>
</comment>
<feature type="transmembrane region" description="Helical" evidence="6">
    <location>
        <begin position="236"/>
        <end position="258"/>
    </location>
</feature>
<feature type="transmembrane region" description="Helical" evidence="6">
    <location>
        <begin position="30"/>
        <end position="51"/>
    </location>
</feature>
<dbReference type="PANTHER" id="PTHR21716">
    <property type="entry name" value="TRANSMEMBRANE PROTEIN"/>
    <property type="match status" value="1"/>
</dbReference>
<sequence length="357" mass="40216">MIDKSKGGRIFFLGILLLVFLAILKLYSPFLMNLLIAFLLFLSTQEIYFLINKRLNNRFFSSSIMILLLLLLCFVPLLYVVINLANMASSIDFANLQKFATHINVSITSVVMEALEYLPNKISNEIVNLLHKINEIDIGSVVNKALAIFTEASKSGIFFINDMFFIMVFLFFFYYYGASFGRYILELIPLNSTQTREIYNEVSAVIGVVFYSSIVSMVLQGFLFGIFVYFYGYNAFLFGVFYGFASLVPVVGGTLVWLPVALYELYLGNLSNAIIVSLYSIVVIATLADNGLKPIIIAFINRVLIKAELKINEMLIFFAIIAGLTSFGFWGIVLGPAITALFIALLRIYKSFDRDLL</sequence>
<evidence type="ECO:0000256" key="6">
    <source>
        <dbReference type="SAM" id="Phobius"/>
    </source>
</evidence>
<feature type="transmembrane region" description="Helical" evidence="6">
    <location>
        <begin position="163"/>
        <end position="185"/>
    </location>
</feature>
<evidence type="ECO:0000256" key="1">
    <source>
        <dbReference type="ARBA" id="ARBA00004141"/>
    </source>
</evidence>
<keyword evidence="8" id="KW-1185">Reference proteome</keyword>
<evidence type="ECO:0000256" key="5">
    <source>
        <dbReference type="ARBA" id="ARBA00023136"/>
    </source>
</evidence>
<feature type="transmembrane region" description="Helical" evidence="6">
    <location>
        <begin position="314"/>
        <end position="346"/>
    </location>
</feature>